<evidence type="ECO:0000313" key="8">
    <source>
        <dbReference type="EMBL" id="APB31604.1"/>
    </source>
</evidence>
<comment type="catalytic activity">
    <reaction evidence="6">
        <text>2 reduced [2Fe-2S]-[ferredoxin] + NADP(+) + H(+) = 2 oxidized [2Fe-2S]-[ferredoxin] + NADPH</text>
        <dbReference type="Rhea" id="RHEA:20125"/>
        <dbReference type="Rhea" id="RHEA-COMP:10000"/>
        <dbReference type="Rhea" id="RHEA-COMP:10001"/>
        <dbReference type="ChEBI" id="CHEBI:15378"/>
        <dbReference type="ChEBI" id="CHEBI:33737"/>
        <dbReference type="ChEBI" id="CHEBI:33738"/>
        <dbReference type="ChEBI" id="CHEBI:57783"/>
        <dbReference type="ChEBI" id="CHEBI:58349"/>
        <dbReference type="EC" id="1.18.1.2"/>
    </reaction>
</comment>
<keyword evidence="3 6" id="KW-0274">FAD</keyword>
<feature type="domain" description="FAD/NAD(P)-binding" evidence="7">
    <location>
        <begin position="6"/>
        <end position="298"/>
    </location>
</feature>
<evidence type="ECO:0000313" key="9">
    <source>
        <dbReference type="Proteomes" id="UP000191200"/>
    </source>
</evidence>
<dbReference type="AlphaFoldDB" id="A0A1J0A6Q3"/>
<evidence type="ECO:0000256" key="1">
    <source>
        <dbReference type="ARBA" id="ARBA00011738"/>
    </source>
</evidence>
<feature type="binding site" evidence="6">
    <location>
        <position position="88"/>
    </location>
    <ligand>
        <name>FAD</name>
        <dbReference type="ChEBI" id="CHEBI:57692"/>
    </ligand>
</feature>
<dbReference type="Pfam" id="PF07992">
    <property type="entry name" value="Pyr_redox_2"/>
    <property type="match status" value="1"/>
</dbReference>
<dbReference type="Gene3D" id="3.50.50.60">
    <property type="entry name" value="FAD/NAD(P)-binding domain"/>
    <property type="match status" value="2"/>
</dbReference>
<accession>A0A1J0A6Q3</accession>
<dbReference type="InterPro" id="IPR050097">
    <property type="entry name" value="Ferredoxin-NADP_redctase_2"/>
</dbReference>
<dbReference type="PRINTS" id="PR00368">
    <property type="entry name" value="FADPNR"/>
</dbReference>
<evidence type="ECO:0000256" key="3">
    <source>
        <dbReference type="ARBA" id="ARBA00022827"/>
    </source>
</evidence>
<sequence>MTKEIYDITIIGGGPAGIFAAFYAGMRQAKTKIIESLPQLGGQLSLLYPEKLIYDVAGFPNIKAQQLVDQLVEQIKPFDQTICLDEEVLQIEKEGAMFKLITKKGTHYSKTVIIAAGNGAFQPKRLTTEGHEQYEGKGLHYFVTDMEQFRGKDIMICGGGDSAVDWALMLEDVAKSVKLVHRRPTFRAHEHSISLLEQSSVEIETPFVIQELHGDGEHLTGVTLFNPKTDDSKTIDVSNLLVNYGFSSSLGPIKNWPIELTRQSIVTDSATRTSVDGIFAIGDISTYDGKVELIATGFGEAPIAVNHAVNHINPKERVQPMHSTSLFDQ</sequence>
<comment type="subunit">
    <text evidence="1 6">Homodimer.</text>
</comment>
<dbReference type="InterPro" id="IPR022890">
    <property type="entry name" value="Fd--NADP_Rdtase_type_2"/>
</dbReference>
<dbReference type="InterPro" id="IPR023753">
    <property type="entry name" value="FAD/NAD-binding_dom"/>
</dbReference>
<dbReference type="EMBL" id="CP017267">
    <property type="protein sequence ID" value="APB31604.1"/>
    <property type="molecule type" value="Genomic_DNA"/>
</dbReference>
<feature type="binding site" evidence="6">
    <location>
        <position position="324"/>
    </location>
    <ligand>
        <name>FAD</name>
        <dbReference type="ChEBI" id="CHEBI:57692"/>
    </ligand>
</feature>
<keyword evidence="5 6" id="KW-0560">Oxidoreductase</keyword>
<feature type="binding site" evidence="6">
    <location>
        <position position="283"/>
    </location>
    <ligand>
        <name>FAD</name>
        <dbReference type="ChEBI" id="CHEBI:57692"/>
    </ligand>
</feature>
<evidence type="ECO:0000256" key="2">
    <source>
        <dbReference type="ARBA" id="ARBA00022630"/>
    </source>
</evidence>
<comment type="similarity">
    <text evidence="6">Belongs to the ferredoxin--NADP reductase type 2 family.</text>
</comment>
<dbReference type="SUPFAM" id="SSF51905">
    <property type="entry name" value="FAD/NAD(P)-binding domain"/>
    <property type="match status" value="1"/>
</dbReference>
<feature type="binding site" evidence="6">
    <location>
        <position position="48"/>
    </location>
    <ligand>
        <name>FAD</name>
        <dbReference type="ChEBI" id="CHEBI:57692"/>
    </ligand>
</feature>
<keyword evidence="9" id="KW-1185">Reference proteome</keyword>
<feature type="binding site" evidence="6">
    <location>
        <position position="43"/>
    </location>
    <ligand>
        <name>FAD</name>
        <dbReference type="ChEBI" id="CHEBI:57692"/>
    </ligand>
</feature>
<dbReference type="RefSeq" id="WP_071457197.1">
    <property type="nucleotide sequence ID" value="NZ_CP017267.1"/>
</dbReference>
<dbReference type="GO" id="GO:0004324">
    <property type="term" value="F:ferredoxin-NADP+ reductase activity"/>
    <property type="evidence" value="ECO:0007669"/>
    <property type="project" value="UniProtKB-UniRule"/>
</dbReference>
<dbReference type="KEGG" id="vte:BHY08_07045"/>
<gene>
    <name evidence="8" type="ORF">BHY08_07045</name>
</gene>
<feature type="binding site" evidence="6">
    <location>
        <position position="35"/>
    </location>
    <ligand>
        <name>FAD</name>
        <dbReference type="ChEBI" id="CHEBI:57692"/>
    </ligand>
</feature>
<dbReference type="GO" id="GO:0050661">
    <property type="term" value="F:NADP binding"/>
    <property type="evidence" value="ECO:0007669"/>
    <property type="project" value="UniProtKB-UniRule"/>
</dbReference>
<evidence type="ECO:0000256" key="5">
    <source>
        <dbReference type="ARBA" id="ARBA00023002"/>
    </source>
</evidence>
<keyword evidence="4 6" id="KW-0521">NADP</keyword>
<dbReference type="OrthoDB" id="9806179at2"/>
<dbReference type="PANTHER" id="PTHR48105">
    <property type="entry name" value="THIOREDOXIN REDUCTASE 1-RELATED-RELATED"/>
    <property type="match status" value="1"/>
</dbReference>
<dbReference type="GO" id="GO:0050660">
    <property type="term" value="F:flavin adenine dinucleotide binding"/>
    <property type="evidence" value="ECO:0007669"/>
    <property type="project" value="UniProtKB-UniRule"/>
</dbReference>
<dbReference type="Proteomes" id="UP000191200">
    <property type="component" value="Chromosome"/>
</dbReference>
<keyword evidence="2 6" id="KW-0285">Flavoprotein</keyword>
<dbReference type="PRINTS" id="PR00469">
    <property type="entry name" value="PNDRDTASEII"/>
</dbReference>
<comment type="caution">
    <text evidence="6">Lacks conserved residue(s) required for the propagation of feature annotation.</text>
</comment>
<feature type="binding site" evidence="6">
    <location>
        <position position="121"/>
    </location>
    <ligand>
        <name>FAD</name>
        <dbReference type="ChEBI" id="CHEBI:57692"/>
    </ligand>
</feature>
<name>A0A1J0A6Q3_9ENTE</name>
<reference evidence="8 9" key="1">
    <citation type="submission" date="2016-09" db="EMBL/GenBank/DDBJ databases">
        <title>Vagococcus teuberi sp. nov., isolated from the Malian artisanal sour milk fene.</title>
        <authorList>
            <person name="Wullschleger S."/>
            <person name="Seifert C."/>
            <person name="Baumgartner S."/>
            <person name="Lacroix C."/>
            <person name="Bonfoh B."/>
            <person name="Stevens M.J."/>
            <person name="Meile L."/>
        </authorList>
    </citation>
    <scope>NUCLEOTIDE SEQUENCE [LARGE SCALE GENOMIC DNA]</scope>
    <source>
        <strain evidence="8 9">DSM 21459</strain>
    </source>
</reference>
<evidence type="ECO:0000259" key="7">
    <source>
        <dbReference type="Pfam" id="PF07992"/>
    </source>
</evidence>
<dbReference type="EC" id="1.18.1.2" evidence="6"/>
<comment type="cofactor">
    <cofactor evidence="6">
        <name>FAD</name>
        <dbReference type="ChEBI" id="CHEBI:57692"/>
    </cofactor>
    <text evidence="6">Binds 1 FAD per subunit.</text>
</comment>
<organism evidence="8 9">
    <name type="scientific">Vagococcus teuberi</name>
    <dbReference type="NCBI Taxonomy" id="519472"/>
    <lineage>
        <taxon>Bacteria</taxon>
        <taxon>Bacillati</taxon>
        <taxon>Bacillota</taxon>
        <taxon>Bacilli</taxon>
        <taxon>Lactobacillales</taxon>
        <taxon>Enterococcaceae</taxon>
        <taxon>Vagococcus</taxon>
    </lineage>
</organism>
<dbReference type="STRING" id="519472.BHY08_07045"/>
<evidence type="ECO:0000256" key="6">
    <source>
        <dbReference type="HAMAP-Rule" id="MF_01685"/>
    </source>
</evidence>
<dbReference type="InterPro" id="IPR036188">
    <property type="entry name" value="FAD/NAD-bd_sf"/>
</dbReference>
<protein>
    <recommendedName>
        <fullName evidence="6">Ferredoxin--NADP reductase</fullName>
        <shortName evidence="6">FNR</shortName>
        <shortName evidence="6">Fd-NADP(+) reductase</shortName>
        <ecNumber evidence="6">1.18.1.2</ecNumber>
    </recommendedName>
</protein>
<dbReference type="HAMAP" id="MF_01685">
    <property type="entry name" value="FENR2"/>
    <property type="match status" value="1"/>
</dbReference>
<evidence type="ECO:0000256" key="4">
    <source>
        <dbReference type="ARBA" id="ARBA00022857"/>
    </source>
</evidence>
<proteinExistence type="inferred from homology"/>